<dbReference type="Proteomes" id="UP000199544">
    <property type="component" value="Unassembled WGS sequence"/>
</dbReference>
<evidence type="ECO:0000256" key="2">
    <source>
        <dbReference type="SAM" id="Phobius"/>
    </source>
</evidence>
<dbReference type="Pfam" id="PF07698">
    <property type="entry name" value="7TM-7TMR_HD"/>
    <property type="match status" value="1"/>
</dbReference>
<accession>A0A1G9WDZ7</accession>
<evidence type="ECO:0000256" key="1">
    <source>
        <dbReference type="SAM" id="Coils"/>
    </source>
</evidence>
<protein>
    <recommendedName>
        <fullName evidence="3">HD/PDEase domain-containing protein</fullName>
    </recommendedName>
</protein>
<dbReference type="Pfam" id="PF01966">
    <property type="entry name" value="HD"/>
    <property type="match status" value="1"/>
</dbReference>
<feature type="transmembrane region" description="Helical" evidence="2">
    <location>
        <begin position="444"/>
        <end position="465"/>
    </location>
</feature>
<dbReference type="InterPro" id="IPR052722">
    <property type="entry name" value="PgpH_phosphodiesterase"/>
</dbReference>
<sequence>MSNNVIKRLKFKRKNSPKSWSILLFGFLAVIIYSTLLSNVTPDTVDAEPYSISPRDIQSPITIEMKEETLKKQKDAADKVENLYSYDEDSPLKQAEKSNEIFKAIEKINEAEKKDKDKESLTLDQKIDQIKGMVGNNQISPEAYTALFNASPSELRSARDLASSVINDTLKNKIRVDQLEFFRDRAEDNIQQNSNFSSSLKSAVIELTRSNIVSNYLLDVDKTKLAKQKAIDEAEPVEIKEGEIIVREGDVITPEKFKQLKLVGLLDKEVAVYPYVGLLLFVLILVIGLYYLIRDSFAAKESSKRKQILLYIILMAFSLLVMKLTSFIDKMEITGIFFIVPIAAGAMMIKMLLDEFTAILSSVLFALCATLMFNEGSTGTFNFPLGIYVLLGCIAGVIYLGKRHLKSRILKAGLLVSFINVVSILIILLLQNGKYSPVQIGLEIGFGFISGFLASVLALGLMPVFESWFGVLSTTRLIELSNPNHPLLRKLLLEAPGTYHHSVMVANLAEAGCESIGANGLLARVGSYYHDLGKTKRPHFFIENQMNMENPHDKLTPQLSKTIIIAHPYDGSELLKEYNLPAEIIDIAEQHHGTTLLQYFYHKATEQSEKDIPESDFRYPGPKAQSKESAVVGIADSVEAAVRSLSKPTPVKIDSIIRKIITDRLEDGQFDECELTFKQLDTVAKTLSQTLNGIFHSRIEYPEQQIKKKVDL</sequence>
<feature type="transmembrane region" description="Helical" evidence="2">
    <location>
        <begin position="308"/>
        <end position="327"/>
    </location>
</feature>
<evidence type="ECO:0000313" key="5">
    <source>
        <dbReference type="Proteomes" id="UP000199544"/>
    </source>
</evidence>
<dbReference type="InterPro" id="IPR003607">
    <property type="entry name" value="HD/PDEase_dom"/>
</dbReference>
<reference evidence="5" key="1">
    <citation type="submission" date="2016-10" db="EMBL/GenBank/DDBJ databases">
        <authorList>
            <person name="Varghese N."/>
            <person name="Submissions S."/>
        </authorList>
    </citation>
    <scope>NUCLEOTIDE SEQUENCE [LARGE SCALE GENOMIC DNA]</scope>
    <source>
        <strain evidence="5">CGMCC 1.6854</strain>
    </source>
</reference>
<keyword evidence="2" id="KW-0812">Transmembrane</keyword>
<dbReference type="SMART" id="SM00471">
    <property type="entry name" value="HDc"/>
    <property type="match status" value="1"/>
</dbReference>
<dbReference type="SUPFAM" id="SSF109604">
    <property type="entry name" value="HD-domain/PDEase-like"/>
    <property type="match status" value="1"/>
</dbReference>
<keyword evidence="5" id="KW-1185">Reference proteome</keyword>
<dbReference type="AlphaFoldDB" id="A0A1G9WDZ7"/>
<feature type="transmembrane region" description="Helical" evidence="2">
    <location>
        <begin position="412"/>
        <end position="432"/>
    </location>
</feature>
<dbReference type="RefSeq" id="WP_090234411.1">
    <property type="nucleotide sequence ID" value="NZ_FNHW01000001.1"/>
</dbReference>
<evidence type="ECO:0000313" key="4">
    <source>
        <dbReference type="EMBL" id="SDM82700.1"/>
    </source>
</evidence>
<dbReference type="InterPro" id="IPR011621">
    <property type="entry name" value="Metal-dep_PHydrolase_7TM_intra"/>
</dbReference>
<organism evidence="4 5">
    <name type="scientific">Fictibacillus solisalsi</name>
    <dbReference type="NCBI Taxonomy" id="459525"/>
    <lineage>
        <taxon>Bacteria</taxon>
        <taxon>Bacillati</taxon>
        <taxon>Bacillota</taxon>
        <taxon>Bacilli</taxon>
        <taxon>Bacillales</taxon>
        <taxon>Fictibacillaceae</taxon>
        <taxon>Fictibacillus</taxon>
    </lineage>
</organism>
<dbReference type="Gene3D" id="1.10.3210.10">
    <property type="entry name" value="Hypothetical protein af1432"/>
    <property type="match status" value="1"/>
</dbReference>
<keyword evidence="1" id="KW-0175">Coiled coil</keyword>
<dbReference type="CDD" id="cd00077">
    <property type="entry name" value="HDc"/>
    <property type="match status" value="1"/>
</dbReference>
<evidence type="ECO:0000259" key="3">
    <source>
        <dbReference type="SMART" id="SM00471"/>
    </source>
</evidence>
<feature type="coiled-coil region" evidence="1">
    <location>
        <begin position="63"/>
        <end position="114"/>
    </location>
</feature>
<dbReference type="InterPro" id="IPR011624">
    <property type="entry name" value="Metal-dep_PHydrolase_7TM_extra"/>
</dbReference>
<feature type="transmembrane region" description="Helical" evidence="2">
    <location>
        <begin position="379"/>
        <end position="400"/>
    </location>
</feature>
<gene>
    <name evidence="4" type="ORF">SAMN04488137_2116</name>
</gene>
<dbReference type="InterPro" id="IPR006675">
    <property type="entry name" value="HDIG_dom"/>
</dbReference>
<keyword evidence="2" id="KW-1133">Transmembrane helix</keyword>
<dbReference type="Pfam" id="PF07697">
    <property type="entry name" value="7TMR-HDED"/>
    <property type="match status" value="1"/>
</dbReference>
<dbReference type="OrthoDB" id="9806952at2"/>
<dbReference type="NCBIfam" id="TIGR00277">
    <property type="entry name" value="HDIG"/>
    <property type="match status" value="1"/>
</dbReference>
<dbReference type="InterPro" id="IPR006674">
    <property type="entry name" value="HD_domain"/>
</dbReference>
<keyword evidence="2" id="KW-0472">Membrane</keyword>
<feature type="transmembrane region" description="Helical" evidence="2">
    <location>
        <begin position="272"/>
        <end position="293"/>
    </location>
</feature>
<dbReference type="PANTHER" id="PTHR36442:SF1">
    <property type="entry name" value="CYCLIC-DI-AMP PHOSPHODIESTERASE PGPH"/>
    <property type="match status" value="1"/>
</dbReference>
<feature type="domain" description="HD/PDEase" evidence="3">
    <location>
        <begin position="494"/>
        <end position="650"/>
    </location>
</feature>
<proteinExistence type="predicted"/>
<feature type="transmembrane region" description="Helical" evidence="2">
    <location>
        <begin position="333"/>
        <end position="349"/>
    </location>
</feature>
<dbReference type="STRING" id="459525.SAMN04488137_2116"/>
<dbReference type="PANTHER" id="PTHR36442">
    <property type="entry name" value="CYCLIC-DI-AMP PHOSPHODIESTERASE PGPH"/>
    <property type="match status" value="1"/>
</dbReference>
<feature type="transmembrane region" description="Helical" evidence="2">
    <location>
        <begin position="356"/>
        <end position="373"/>
    </location>
</feature>
<dbReference type="EMBL" id="FNHW01000001">
    <property type="protein sequence ID" value="SDM82700.1"/>
    <property type="molecule type" value="Genomic_DNA"/>
</dbReference>
<name>A0A1G9WDZ7_9BACL</name>